<organism evidence="3 4">
    <name type="scientific">Dinoroseobacter shibae (strain DSM 16493 / NCIMB 14021 / DFL 12)</name>
    <dbReference type="NCBI Taxonomy" id="398580"/>
    <lineage>
        <taxon>Bacteria</taxon>
        <taxon>Pseudomonadati</taxon>
        <taxon>Pseudomonadota</taxon>
        <taxon>Alphaproteobacteria</taxon>
        <taxon>Rhodobacterales</taxon>
        <taxon>Roseobacteraceae</taxon>
        <taxon>Dinoroseobacter</taxon>
    </lineage>
</organism>
<name>A8LTS1_DINSH</name>
<accession>A8LTS1</accession>
<gene>
    <name evidence="3" type="ordered locus">Dshi_3910</name>
</gene>
<feature type="compositionally biased region" description="Basic and acidic residues" evidence="1">
    <location>
        <begin position="1"/>
        <end position="10"/>
    </location>
</feature>
<dbReference type="HOGENOM" id="CLU_1977986_0_0_5"/>
<feature type="transmembrane region" description="Helical" evidence="2">
    <location>
        <begin position="108"/>
        <end position="125"/>
    </location>
</feature>
<feature type="compositionally biased region" description="Low complexity" evidence="1">
    <location>
        <begin position="80"/>
        <end position="90"/>
    </location>
</feature>
<evidence type="ECO:0000256" key="2">
    <source>
        <dbReference type="SAM" id="Phobius"/>
    </source>
</evidence>
<dbReference type="KEGG" id="dsh:Dshi_3910"/>
<evidence type="ECO:0000313" key="4">
    <source>
        <dbReference type="Proteomes" id="UP000006833"/>
    </source>
</evidence>
<dbReference type="AlphaFoldDB" id="A8LTS1"/>
<feature type="region of interest" description="Disordered" evidence="1">
    <location>
        <begin position="1"/>
        <end position="98"/>
    </location>
</feature>
<dbReference type="EMBL" id="CP000832">
    <property type="protein sequence ID" value="ABV95638.1"/>
    <property type="molecule type" value="Genomic_DNA"/>
</dbReference>
<evidence type="ECO:0000256" key="1">
    <source>
        <dbReference type="SAM" id="MobiDB-lite"/>
    </source>
</evidence>
<proteinExistence type="predicted"/>
<dbReference type="Proteomes" id="UP000006833">
    <property type="component" value="Plasmid pDSHI02"/>
</dbReference>
<feature type="compositionally biased region" description="Basic and acidic residues" evidence="1">
    <location>
        <begin position="21"/>
        <end position="37"/>
    </location>
</feature>
<keyword evidence="2" id="KW-0812">Transmembrane</keyword>
<keyword evidence="4" id="KW-1185">Reference proteome</keyword>
<dbReference type="RefSeq" id="WP_012187296.1">
    <property type="nucleotide sequence ID" value="NC_009956.1"/>
</dbReference>
<sequence>MAKQDPKWTPDVETPPTTFPRTREELVEANRQRRKQEPAAAAQETDSESGAPAAVPLTPRTEPARTHAVNVTEDPSDVRAGPGDAGAADTPTKRPQVAREYNDSWRKAFKWIAALVVLGIILALIF</sequence>
<reference evidence="4" key="1">
    <citation type="journal article" date="2010" name="ISME J.">
        <title>The complete genome sequence of the algal symbiont Dinoroseobacter shibae: a hitchhiker's guide to life in the sea.</title>
        <authorList>
            <person name="Wagner-Dobler I."/>
            <person name="Ballhausen B."/>
            <person name="Berger M."/>
            <person name="Brinkhoff T."/>
            <person name="Buchholz I."/>
            <person name="Bunk B."/>
            <person name="Cypionka H."/>
            <person name="Daniel R."/>
            <person name="Drepper T."/>
            <person name="Gerdts G."/>
            <person name="Hahnke S."/>
            <person name="Han C."/>
            <person name="Jahn D."/>
            <person name="Kalhoefer D."/>
            <person name="Kiss H."/>
            <person name="Klenk H.P."/>
            <person name="Kyrpides N."/>
            <person name="Liebl W."/>
            <person name="Liesegang H."/>
            <person name="Meincke L."/>
            <person name="Pati A."/>
            <person name="Petersen J."/>
            <person name="Piekarski T."/>
            <person name="Pommerenke C."/>
            <person name="Pradella S."/>
            <person name="Pukall R."/>
            <person name="Rabus R."/>
            <person name="Stackebrandt E."/>
            <person name="Thole S."/>
            <person name="Thompson L."/>
            <person name="Tielen P."/>
            <person name="Tomasch J."/>
            <person name="von Jan M."/>
            <person name="Wanphrut N."/>
            <person name="Wichels A."/>
            <person name="Zech H."/>
            <person name="Simon M."/>
        </authorList>
    </citation>
    <scope>NUCLEOTIDE SEQUENCE [LARGE SCALE GENOMIC DNA]</scope>
    <source>
        <strain evidence="4">DSM 16493 / NCIMB 14021 / DFL 12</strain>
    </source>
</reference>
<keyword evidence="2" id="KW-1133">Transmembrane helix</keyword>
<keyword evidence="3" id="KW-0614">Plasmid</keyword>
<protein>
    <submittedName>
        <fullName evidence="3">Uncharacterized protein</fullName>
    </submittedName>
</protein>
<geneLocation type="plasmid" evidence="3 4">
    <name>pDSHI02</name>
</geneLocation>
<evidence type="ECO:0000313" key="3">
    <source>
        <dbReference type="EMBL" id="ABV95638.1"/>
    </source>
</evidence>
<keyword evidence="2" id="KW-0472">Membrane</keyword>